<sequence length="229" mass="26107">MQTKNRRCRKFPTIKLIKRQEMWTLTAQGWAIAIATITYLIFFTITHVHSFLAVTSPIKSAEVLVVEGWLPDYAIQQALTEFKNGSYSLVITTGGSIEKGNYLSEYKNFAEVSAATFKKLGLESEKVVAVPTPVVIKDRSYASAAEFHRWLSDSNLKLQSINVFSLDVHTRRSWLLFKKLLSPNIKVGAIAAKTQDYDPNKWWDYSQGVRTIIDEGIAYIYARFLNWKS</sequence>
<protein>
    <submittedName>
        <fullName evidence="2">Uncharacterized protein</fullName>
    </submittedName>
</protein>
<dbReference type="EMBL" id="BDUD01000001">
    <property type="protein sequence ID" value="GBG17712.1"/>
    <property type="molecule type" value="Genomic_DNA"/>
</dbReference>
<keyword evidence="3" id="KW-1185">Reference proteome</keyword>
<evidence type="ECO:0000313" key="3">
    <source>
        <dbReference type="Proteomes" id="UP000245124"/>
    </source>
</evidence>
<dbReference type="OrthoDB" id="9808742at2"/>
<dbReference type="Proteomes" id="UP000245124">
    <property type="component" value="Unassembled WGS sequence"/>
</dbReference>
<keyword evidence="1" id="KW-1133">Transmembrane helix</keyword>
<dbReference type="AlphaFoldDB" id="A0A2R5FGI4"/>
<keyword evidence="1" id="KW-0812">Transmembrane</keyword>
<name>A0A2R5FGI4_NOSCO</name>
<dbReference type="RefSeq" id="WP_109007865.1">
    <property type="nucleotide sequence ID" value="NZ_BDUD01000001.1"/>
</dbReference>
<evidence type="ECO:0000313" key="2">
    <source>
        <dbReference type="EMBL" id="GBG17712.1"/>
    </source>
</evidence>
<gene>
    <name evidence="2" type="ORF">NIES4072_13730</name>
</gene>
<comment type="caution">
    <text evidence="2">The sequence shown here is derived from an EMBL/GenBank/DDBJ whole genome shotgun (WGS) entry which is preliminary data.</text>
</comment>
<evidence type="ECO:0000256" key="1">
    <source>
        <dbReference type="SAM" id="Phobius"/>
    </source>
</evidence>
<reference evidence="2 3" key="1">
    <citation type="submission" date="2017-06" db="EMBL/GenBank/DDBJ databases">
        <title>Genome sequencing of cyanobaciteial culture collection at National Institute for Environmental Studies (NIES).</title>
        <authorList>
            <person name="Hirose Y."/>
            <person name="Shimura Y."/>
            <person name="Fujisawa T."/>
            <person name="Nakamura Y."/>
            <person name="Kawachi M."/>
        </authorList>
    </citation>
    <scope>NUCLEOTIDE SEQUENCE [LARGE SCALE GENOMIC DNA]</scope>
    <source>
        <strain evidence="2 3">NIES-4072</strain>
    </source>
</reference>
<proteinExistence type="predicted"/>
<keyword evidence="1" id="KW-0472">Membrane</keyword>
<accession>A0A2R5FGI4</accession>
<organism evidence="2 3">
    <name type="scientific">Nostoc commune NIES-4072</name>
    <dbReference type="NCBI Taxonomy" id="2005467"/>
    <lineage>
        <taxon>Bacteria</taxon>
        <taxon>Bacillati</taxon>
        <taxon>Cyanobacteriota</taxon>
        <taxon>Cyanophyceae</taxon>
        <taxon>Nostocales</taxon>
        <taxon>Nostocaceae</taxon>
        <taxon>Nostoc</taxon>
    </lineage>
</organism>
<feature type="transmembrane region" description="Helical" evidence="1">
    <location>
        <begin position="21"/>
        <end position="42"/>
    </location>
</feature>